<proteinExistence type="predicted"/>
<dbReference type="AlphaFoldDB" id="A0AAV4Y9E0"/>
<organism evidence="1 2">
    <name type="scientific">Caerostris extrusa</name>
    <name type="common">Bark spider</name>
    <name type="synonym">Caerostris bankana</name>
    <dbReference type="NCBI Taxonomy" id="172846"/>
    <lineage>
        <taxon>Eukaryota</taxon>
        <taxon>Metazoa</taxon>
        <taxon>Ecdysozoa</taxon>
        <taxon>Arthropoda</taxon>
        <taxon>Chelicerata</taxon>
        <taxon>Arachnida</taxon>
        <taxon>Araneae</taxon>
        <taxon>Araneomorphae</taxon>
        <taxon>Entelegynae</taxon>
        <taxon>Araneoidea</taxon>
        <taxon>Araneidae</taxon>
        <taxon>Caerostris</taxon>
    </lineage>
</organism>
<comment type="caution">
    <text evidence="1">The sequence shown here is derived from an EMBL/GenBank/DDBJ whole genome shotgun (WGS) entry which is preliminary data.</text>
</comment>
<dbReference type="Proteomes" id="UP001054945">
    <property type="component" value="Unassembled WGS sequence"/>
</dbReference>
<protein>
    <submittedName>
        <fullName evidence="1">Uncharacterized protein</fullName>
    </submittedName>
</protein>
<keyword evidence="2" id="KW-1185">Reference proteome</keyword>
<reference evidence="1 2" key="1">
    <citation type="submission" date="2021-06" db="EMBL/GenBank/DDBJ databases">
        <title>Caerostris extrusa draft genome.</title>
        <authorList>
            <person name="Kono N."/>
            <person name="Arakawa K."/>
        </authorList>
    </citation>
    <scope>NUCLEOTIDE SEQUENCE [LARGE SCALE GENOMIC DNA]</scope>
</reference>
<sequence>MNPSNNRTRVFITKSHAEHFVSKTSVSIRWRNAEQRLTTCELSANPHQPSNNRMRVFITESHAEHFVLKLLSAFVGGTQKQRLTATVACELKA</sequence>
<evidence type="ECO:0000313" key="1">
    <source>
        <dbReference type="EMBL" id="GIZ04022.1"/>
    </source>
</evidence>
<gene>
    <name evidence="1" type="ORF">CEXT_619581</name>
</gene>
<accession>A0AAV4Y9E0</accession>
<dbReference type="EMBL" id="BPLR01001682">
    <property type="protein sequence ID" value="GIZ04022.1"/>
    <property type="molecule type" value="Genomic_DNA"/>
</dbReference>
<evidence type="ECO:0000313" key="2">
    <source>
        <dbReference type="Proteomes" id="UP001054945"/>
    </source>
</evidence>
<name>A0AAV4Y9E0_CAEEX</name>